<feature type="transmembrane region" description="Helical" evidence="1">
    <location>
        <begin position="150"/>
        <end position="167"/>
    </location>
</feature>
<comment type="caution">
    <text evidence="3">The sequence shown here is derived from an EMBL/GenBank/DDBJ whole genome shotgun (WGS) entry which is preliminary data.</text>
</comment>
<dbReference type="AlphaFoldDB" id="A0A392MI19"/>
<dbReference type="Proteomes" id="UP000265520">
    <property type="component" value="Unassembled WGS sequence"/>
</dbReference>
<feature type="transmembrane region" description="Helical" evidence="1">
    <location>
        <begin position="76"/>
        <end position="92"/>
    </location>
</feature>
<organism evidence="3 4">
    <name type="scientific">Trifolium medium</name>
    <dbReference type="NCBI Taxonomy" id="97028"/>
    <lineage>
        <taxon>Eukaryota</taxon>
        <taxon>Viridiplantae</taxon>
        <taxon>Streptophyta</taxon>
        <taxon>Embryophyta</taxon>
        <taxon>Tracheophyta</taxon>
        <taxon>Spermatophyta</taxon>
        <taxon>Magnoliopsida</taxon>
        <taxon>eudicotyledons</taxon>
        <taxon>Gunneridae</taxon>
        <taxon>Pentapetalae</taxon>
        <taxon>rosids</taxon>
        <taxon>fabids</taxon>
        <taxon>Fabales</taxon>
        <taxon>Fabaceae</taxon>
        <taxon>Papilionoideae</taxon>
        <taxon>50 kb inversion clade</taxon>
        <taxon>NPAAA clade</taxon>
        <taxon>Hologalegina</taxon>
        <taxon>IRL clade</taxon>
        <taxon>Trifolieae</taxon>
        <taxon>Trifolium</taxon>
    </lineage>
</organism>
<reference evidence="3 4" key="1">
    <citation type="journal article" date="2018" name="Front. Plant Sci.">
        <title>Red Clover (Trifolium pratense) and Zigzag Clover (T. medium) - A Picture of Genomic Similarities and Differences.</title>
        <authorList>
            <person name="Dluhosova J."/>
            <person name="Istvanek J."/>
            <person name="Nedelnik J."/>
            <person name="Repkova J."/>
        </authorList>
    </citation>
    <scope>NUCLEOTIDE SEQUENCE [LARGE SCALE GENOMIC DNA]</scope>
    <source>
        <strain evidence="4">cv. 10/8</strain>
        <tissue evidence="3">Leaf</tissue>
    </source>
</reference>
<feature type="non-terminal residue" evidence="3">
    <location>
        <position position="186"/>
    </location>
</feature>
<keyword evidence="1" id="KW-1133">Transmembrane helix</keyword>
<protein>
    <submittedName>
        <fullName evidence="3">Ribonuclease H</fullName>
    </submittedName>
</protein>
<dbReference type="Pfam" id="PF13966">
    <property type="entry name" value="zf-RVT"/>
    <property type="match status" value="1"/>
</dbReference>
<evidence type="ECO:0000256" key="1">
    <source>
        <dbReference type="SAM" id="Phobius"/>
    </source>
</evidence>
<proteinExistence type="predicted"/>
<dbReference type="InterPro" id="IPR026960">
    <property type="entry name" value="RVT-Znf"/>
</dbReference>
<evidence type="ECO:0000313" key="4">
    <source>
        <dbReference type="Proteomes" id="UP000265520"/>
    </source>
</evidence>
<name>A0A392MI19_9FABA</name>
<evidence type="ECO:0000259" key="2">
    <source>
        <dbReference type="Pfam" id="PF13966"/>
    </source>
</evidence>
<keyword evidence="4" id="KW-1185">Reference proteome</keyword>
<evidence type="ECO:0000313" key="3">
    <source>
        <dbReference type="EMBL" id="MCH87142.1"/>
    </source>
</evidence>
<keyword evidence="1" id="KW-0812">Transmembrane</keyword>
<accession>A0A392MI19</accession>
<sequence length="186" mass="21728">MKLGQWIGDRGISYHCPVWLLSFEQLENFSAVISMRSIPLGMGTTGLIETFSQRILQASFLGPGCGVYRRQKKIKFLLWIMLHNALPTRVMLSHRGILHNNLCPRCNIKAETTLHWLRDCSFVKNVWKSIGFSEQNFFQGDNLYDWLRKGTQSALMFLFMAAVWWIWRARNSLCMENEMVPFFTLK</sequence>
<dbReference type="EMBL" id="LXQA010011609">
    <property type="protein sequence ID" value="MCH87142.1"/>
    <property type="molecule type" value="Genomic_DNA"/>
</dbReference>
<feature type="domain" description="Reverse transcriptase zinc-binding" evidence="2">
    <location>
        <begin position="71"/>
        <end position="127"/>
    </location>
</feature>
<gene>
    <name evidence="3" type="ORF">A2U01_0008007</name>
</gene>
<keyword evidence="1" id="KW-0472">Membrane</keyword>